<sequence>MAAADPTAWFDEDDLQHLPDIAEADRALTRLAANMATTSVGGFSDRDMATLAAENASRVGLQLRYGDDERVVVKQDATPEGRRRRLWGDAWIEDGVPGLPTADELASLLSSRGVPASTTDAVAEATRGRRRRRGAAPGE</sequence>
<dbReference type="EMBL" id="JBHSIS010000031">
    <property type="protein sequence ID" value="MFC4859385.1"/>
    <property type="molecule type" value="Genomic_DNA"/>
</dbReference>
<feature type="compositionally biased region" description="Basic residues" evidence="1">
    <location>
        <begin position="128"/>
        <end position="139"/>
    </location>
</feature>
<evidence type="ECO:0000313" key="3">
    <source>
        <dbReference type="Proteomes" id="UP001595859"/>
    </source>
</evidence>
<gene>
    <name evidence="2" type="ORF">ACFPCV_38320</name>
</gene>
<evidence type="ECO:0000313" key="2">
    <source>
        <dbReference type="EMBL" id="MFC4859385.1"/>
    </source>
</evidence>
<feature type="region of interest" description="Disordered" evidence="1">
    <location>
        <begin position="110"/>
        <end position="139"/>
    </location>
</feature>
<evidence type="ECO:0000256" key="1">
    <source>
        <dbReference type="SAM" id="MobiDB-lite"/>
    </source>
</evidence>
<reference evidence="3" key="1">
    <citation type="journal article" date="2019" name="Int. J. Syst. Evol. Microbiol.">
        <title>The Global Catalogue of Microorganisms (GCM) 10K type strain sequencing project: providing services to taxonomists for standard genome sequencing and annotation.</title>
        <authorList>
            <consortium name="The Broad Institute Genomics Platform"/>
            <consortium name="The Broad Institute Genome Sequencing Center for Infectious Disease"/>
            <person name="Wu L."/>
            <person name="Ma J."/>
        </authorList>
    </citation>
    <scope>NUCLEOTIDE SEQUENCE [LARGE SCALE GENOMIC DNA]</scope>
    <source>
        <strain evidence="3">ZS-22-S1</strain>
    </source>
</reference>
<comment type="caution">
    <text evidence="2">The sequence shown here is derived from an EMBL/GenBank/DDBJ whole genome shotgun (WGS) entry which is preliminary data.</text>
</comment>
<accession>A0ABV9SCB4</accession>
<organism evidence="2 3">
    <name type="scientific">Actinophytocola glycyrrhizae</name>
    <dbReference type="NCBI Taxonomy" id="2044873"/>
    <lineage>
        <taxon>Bacteria</taxon>
        <taxon>Bacillati</taxon>
        <taxon>Actinomycetota</taxon>
        <taxon>Actinomycetes</taxon>
        <taxon>Pseudonocardiales</taxon>
        <taxon>Pseudonocardiaceae</taxon>
    </lineage>
</organism>
<dbReference type="Proteomes" id="UP001595859">
    <property type="component" value="Unassembled WGS sequence"/>
</dbReference>
<keyword evidence="3" id="KW-1185">Reference proteome</keyword>
<name>A0ABV9SCB4_9PSEU</name>
<proteinExistence type="predicted"/>
<protein>
    <submittedName>
        <fullName evidence="2">Uncharacterized protein</fullName>
    </submittedName>
</protein>
<dbReference type="RefSeq" id="WP_378062410.1">
    <property type="nucleotide sequence ID" value="NZ_JBHSIS010000031.1"/>
</dbReference>